<keyword evidence="3" id="KW-1185">Reference proteome</keyword>
<dbReference type="SUPFAM" id="SSF55961">
    <property type="entry name" value="Bet v1-like"/>
    <property type="match status" value="1"/>
</dbReference>
<comment type="caution">
    <text evidence="2">The sequence shown here is derived from an EMBL/GenBank/DDBJ whole genome shotgun (WGS) entry which is preliminary data.</text>
</comment>
<reference evidence="2 3" key="1">
    <citation type="submission" date="2021-04" db="EMBL/GenBank/DDBJ databases">
        <authorList>
            <person name="Sun C."/>
        </authorList>
    </citation>
    <scope>NUCLEOTIDE SEQUENCE [LARGE SCALE GENOMIC DNA]</scope>
    <source>
        <strain evidence="2 3">A79</strain>
    </source>
</reference>
<dbReference type="Pfam" id="PF10604">
    <property type="entry name" value="Polyketide_cyc2"/>
    <property type="match status" value="1"/>
</dbReference>
<sequence>MANTSHPAALYQFRKVTRITALIILLLVGVGFFMPTDYRVERSVVIDAPRDLVVSHVLKGDQLASWMYIQSGQVDGFDGVLVEGDSVDLSYADSEDKGVLTVTDISSYRIGFDVRPKPAVNQVSNSLEFLPDSNGTLVKWTIEGRLSAGLLSPYLAIFANDIAGNNFEKSLASLKEQVEQLL</sequence>
<evidence type="ECO:0000313" key="3">
    <source>
        <dbReference type="Proteomes" id="UP000679722"/>
    </source>
</evidence>
<keyword evidence="1" id="KW-1133">Transmembrane helix</keyword>
<dbReference type="RefSeq" id="WP_211535326.1">
    <property type="nucleotide sequence ID" value="NZ_JAGSSV010000002.1"/>
</dbReference>
<organism evidence="2 3">
    <name type="scientific">Marinomonas vulgaris</name>
    <dbReference type="NCBI Taxonomy" id="2823372"/>
    <lineage>
        <taxon>Bacteria</taxon>
        <taxon>Pseudomonadati</taxon>
        <taxon>Pseudomonadota</taxon>
        <taxon>Gammaproteobacteria</taxon>
        <taxon>Oceanospirillales</taxon>
        <taxon>Oceanospirillaceae</taxon>
        <taxon>Marinomonas</taxon>
    </lineage>
</organism>
<feature type="transmembrane region" description="Helical" evidence="1">
    <location>
        <begin position="16"/>
        <end position="34"/>
    </location>
</feature>
<keyword evidence="1" id="KW-0812">Transmembrane</keyword>
<accession>A0ABS5HAJ9</accession>
<protein>
    <submittedName>
        <fullName evidence="2">SRPBCC family protein</fullName>
    </submittedName>
</protein>
<dbReference type="InterPro" id="IPR023393">
    <property type="entry name" value="START-like_dom_sf"/>
</dbReference>
<dbReference type="EMBL" id="JAGSSV010000002">
    <property type="protein sequence ID" value="MBR7887979.1"/>
    <property type="molecule type" value="Genomic_DNA"/>
</dbReference>
<gene>
    <name evidence="2" type="ORF">J9B83_03415</name>
</gene>
<evidence type="ECO:0000313" key="2">
    <source>
        <dbReference type="EMBL" id="MBR7887979.1"/>
    </source>
</evidence>
<dbReference type="Gene3D" id="3.30.530.20">
    <property type="match status" value="1"/>
</dbReference>
<dbReference type="InterPro" id="IPR019587">
    <property type="entry name" value="Polyketide_cyclase/dehydratase"/>
</dbReference>
<keyword evidence="1" id="KW-0472">Membrane</keyword>
<proteinExistence type="predicted"/>
<reference evidence="3" key="2">
    <citation type="submission" date="2023-07" db="EMBL/GenBank/DDBJ databases">
        <title>Marinomonas vulgaris A79, complete genome.</title>
        <authorList>
            <person name="Ying J.-J."/>
        </authorList>
    </citation>
    <scope>NUCLEOTIDE SEQUENCE [LARGE SCALE GENOMIC DNA]</scope>
    <source>
        <strain evidence="3">A79</strain>
    </source>
</reference>
<dbReference type="Proteomes" id="UP000679722">
    <property type="component" value="Unassembled WGS sequence"/>
</dbReference>
<name>A0ABS5HAJ9_9GAMM</name>
<evidence type="ECO:0000256" key="1">
    <source>
        <dbReference type="SAM" id="Phobius"/>
    </source>
</evidence>